<dbReference type="SUPFAM" id="SSF52091">
    <property type="entry name" value="SpoIIaa-like"/>
    <property type="match status" value="1"/>
</dbReference>
<dbReference type="InterPro" id="IPR002645">
    <property type="entry name" value="STAS_dom"/>
</dbReference>
<keyword evidence="3" id="KW-1185">Reference proteome</keyword>
<evidence type="ECO:0000313" key="3">
    <source>
        <dbReference type="Proteomes" id="UP000325787"/>
    </source>
</evidence>
<dbReference type="AlphaFoldDB" id="A0A5Q0H4Y8"/>
<evidence type="ECO:0000313" key="2">
    <source>
        <dbReference type="EMBL" id="QFZ20945.1"/>
    </source>
</evidence>
<organism evidence="2 3">
    <name type="scientific">Saccharothrix syringae</name>
    <name type="common">Nocardiopsis syringae</name>
    <dbReference type="NCBI Taxonomy" id="103733"/>
    <lineage>
        <taxon>Bacteria</taxon>
        <taxon>Bacillati</taxon>
        <taxon>Actinomycetota</taxon>
        <taxon>Actinomycetes</taxon>
        <taxon>Pseudonocardiales</taxon>
        <taxon>Pseudonocardiaceae</taxon>
        <taxon>Saccharothrix</taxon>
    </lineage>
</organism>
<evidence type="ECO:0000259" key="1">
    <source>
        <dbReference type="PROSITE" id="PS50801"/>
    </source>
</evidence>
<gene>
    <name evidence="2" type="ORF">EKG83_29345</name>
</gene>
<dbReference type="OrthoDB" id="3695301at2"/>
<dbReference type="RefSeq" id="WP_033435865.1">
    <property type="nucleotide sequence ID" value="NZ_CP034550.1"/>
</dbReference>
<dbReference type="Proteomes" id="UP000325787">
    <property type="component" value="Chromosome"/>
</dbReference>
<dbReference type="PROSITE" id="PS50801">
    <property type="entry name" value="STAS"/>
    <property type="match status" value="1"/>
</dbReference>
<dbReference type="KEGG" id="ssyi:EKG83_29345"/>
<dbReference type="InterPro" id="IPR058548">
    <property type="entry name" value="MlaB-like_STAS"/>
</dbReference>
<dbReference type="Gene3D" id="3.30.750.24">
    <property type="entry name" value="STAS domain"/>
    <property type="match status" value="1"/>
</dbReference>
<feature type="domain" description="STAS" evidence="1">
    <location>
        <begin position="3"/>
        <end position="106"/>
    </location>
</feature>
<dbReference type="InterPro" id="IPR036513">
    <property type="entry name" value="STAS_dom_sf"/>
</dbReference>
<dbReference type="Pfam" id="PF13466">
    <property type="entry name" value="STAS_2"/>
    <property type="match status" value="1"/>
</dbReference>
<dbReference type="CDD" id="cd07043">
    <property type="entry name" value="STAS_anti-anti-sigma_factors"/>
    <property type="match status" value="1"/>
</dbReference>
<accession>A0A5Q0H4Y8</accession>
<protein>
    <submittedName>
        <fullName evidence="2">Anti-sigma factor antagonist</fullName>
    </submittedName>
</protein>
<proteinExistence type="predicted"/>
<dbReference type="EMBL" id="CP034550">
    <property type="protein sequence ID" value="QFZ20945.1"/>
    <property type="molecule type" value="Genomic_DNA"/>
</dbReference>
<sequence length="106" mass="11062">MTLYTKVEMDDDEATVTLTGYAGQEAVPTLDQLISAVALLPVRRLVFDLERLTALPSAGVRSLLMAHQTAGPGLRIEITGARGAVAETVRLSGFSGVSAPPIALVA</sequence>
<reference evidence="3" key="1">
    <citation type="journal article" date="2021" name="Curr. Microbiol.">
        <title>Complete genome of nocamycin-producing strain Saccharothrix syringae NRRL B-16468 reveals the biosynthetic potential for secondary metabolites.</title>
        <authorList>
            <person name="Mo X."/>
            <person name="Yang S."/>
        </authorList>
    </citation>
    <scope>NUCLEOTIDE SEQUENCE [LARGE SCALE GENOMIC DNA]</scope>
    <source>
        <strain evidence="3">ATCC 51364 / DSM 43886 / JCM 6844 / KCTC 9398 / NBRC 14523 / NRRL B-16468 / INA 2240</strain>
    </source>
</reference>
<name>A0A5Q0H4Y8_SACSY</name>